<dbReference type="Gene3D" id="1.10.510.10">
    <property type="entry name" value="Transferase(Phosphotransferase) domain 1"/>
    <property type="match status" value="1"/>
</dbReference>
<sequence>MSQVRYHPLGPLLAGEGSRAFLGLALEDSAPPRPVVLVWAPPDVTRDSELSAQLQRETQRAAVLEHPNILRVHGLVPLEAGLARITEFADGESLRRLLEVRPRIPPAFAALIVSDVAMGVHYAHLAGNDDGTPLVHGDLRPETVMVSFNGVCKVTGYGALNVAPRERNGRRVRNRRNYSAPEQLMGGREAVTARTDVFLLGLLLHECLSGRMPFQDAQDSDQAVINRQLPPLPSDIPRGLAEVVRIATSKRGNERYANPLEFREAVVAAVEGLPSAETFSEFLTQLFPPDRDARATRRQMLEIGLADVARRNSLTGMPAVTPTRPSGNTATVAPSRPITGSIPPVVLDEATQNADAGFEDVPFERDDEVALDSVMELTGRHSRPGVARPLPPREEPRAPALEEEPRTPPLAEPPRPLPPDEPEAPRPPAARRAPPAPPAEEVDDAPVPRKKRSRLPLLAGALATVAAAAGGFFFWEQQQQAREKLVAEQAAAAARARPKPPPAEAPAQAVAKPVEPTPATARPALEGDAGTPPAQGEAPAVALAAGTSPAAPGGAVVPASGTLPSTPPASEAPTAQAPVVTTRLQLLVMPPVEVSLEGKRLGKTPMNVLLAPGAYTLELSNKAKGVRTTRAITVQPQGTTKQRILLGKGTVLVRAPAGSRIFLDGRKAGPKLSLYEGEHQLVVTTGKARWEKSFRLEPRQRVTFDVVHEKP</sequence>
<dbReference type="EMBL" id="JPMI01000289">
    <property type="protein sequence ID" value="KFA88559.1"/>
    <property type="molecule type" value="Genomic_DNA"/>
</dbReference>
<dbReference type="PANTHER" id="PTHR44329">
    <property type="entry name" value="SERINE/THREONINE-PROTEIN KINASE TNNI3K-RELATED"/>
    <property type="match status" value="1"/>
</dbReference>
<gene>
    <name evidence="3" type="ORF">Q664_40540</name>
</gene>
<evidence type="ECO:0000256" key="1">
    <source>
        <dbReference type="SAM" id="MobiDB-lite"/>
    </source>
</evidence>
<dbReference type="Proteomes" id="UP000028547">
    <property type="component" value="Unassembled WGS sequence"/>
</dbReference>
<dbReference type="Pfam" id="PF00069">
    <property type="entry name" value="Pkinase"/>
    <property type="match status" value="1"/>
</dbReference>
<feature type="region of interest" description="Disordered" evidence="1">
    <location>
        <begin position="376"/>
        <end position="449"/>
    </location>
</feature>
<dbReference type="InterPro" id="IPR011009">
    <property type="entry name" value="Kinase-like_dom_sf"/>
</dbReference>
<feature type="region of interest" description="Disordered" evidence="1">
    <location>
        <begin position="315"/>
        <end position="342"/>
    </location>
</feature>
<dbReference type="InterPro" id="IPR051681">
    <property type="entry name" value="Ser/Thr_Kinases-Pseudokinases"/>
</dbReference>
<dbReference type="SUPFAM" id="SSF56112">
    <property type="entry name" value="Protein kinase-like (PK-like)"/>
    <property type="match status" value="1"/>
</dbReference>
<evidence type="ECO:0000313" key="4">
    <source>
        <dbReference type="Proteomes" id="UP000028547"/>
    </source>
</evidence>
<dbReference type="InterPro" id="IPR000719">
    <property type="entry name" value="Prot_kinase_dom"/>
</dbReference>
<feature type="domain" description="Protein kinase" evidence="2">
    <location>
        <begin position="6"/>
        <end position="320"/>
    </location>
</feature>
<dbReference type="AlphaFoldDB" id="A0A084SJC4"/>
<reference evidence="3 4" key="1">
    <citation type="submission" date="2014-07" db="EMBL/GenBank/DDBJ databases">
        <title>Draft Genome Sequence of Gephyronic Acid Producer, Cystobacter violaceus Strain Cb vi76.</title>
        <authorList>
            <person name="Stevens D.C."/>
            <person name="Young J."/>
            <person name="Carmichael R."/>
            <person name="Tan J."/>
            <person name="Taylor R.E."/>
        </authorList>
    </citation>
    <scope>NUCLEOTIDE SEQUENCE [LARGE SCALE GENOMIC DNA]</scope>
    <source>
        <strain evidence="3 4">Cb vi76</strain>
    </source>
</reference>
<accession>A0A084SJC4</accession>
<organism evidence="3 4">
    <name type="scientific">Archangium violaceum Cb vi76</name>
    <dbReference type="NCBI Taxonomy" id="1406225"/>
    <lineage>
        <taxon>Bacteria</taxon>
        <taxon>Pseudomonadati</taxon>
        <taxon>Myxococcota</taxon>
        <taxon>Myxococcia</taxon>
        <taxon>Myxococcales</taxon>
        <taxon>Cystobacterineae</taxon>
        <taxon>Archangiaceae</taxon>
        <taxon>Archangium</taxon>
    </lineage>
</organism>
<dbReference type="PROSITE" id="PS50011">
    <property type="entry name" value="PROTEIN_KINASE_DOM"/>
    <property type="match status" value="1"/>
</dbReference>
<name>A0A084SJC4_9BACT</name>
<dbReference type="GO" id="GO:0005524">
    <property type="term" value="F:ATP binding"/>
    <property type="evidence" value="ECO:0007669"/>
    <property type="project" value="InterPro"/>
</dbReference>
<protein>
    <recommendedName>
        <fullName evidence="2">Protein kinase domain-containing protein</fullName>
    </recommendedName>
</protein>
<proteinExistence type="predicted"/>
<feature type="compositionally biased region" description="Pro residues" evidence="1">
    <location>
        <begin position="407"/>
        <end position="419"/>
    </location>
</feature>
<evidence type="ECO:0000259" key="2">
    <source>
        <dbReference type="PROSITE" id="PS50011"/>
    </source>
</evidence>
<evidence type="ECO:0000313" key="3">
    <source>
        <dbReference type="EMBL" id="KFA88559.1"/>
    </source>
</evidence>
<dbReference type="GO" id="GO:0004674">
    <property type="term" value="F:protein serine/threonine kinase activity"/>
    <property type="evidence" value="ECO:0007669"/>
    <property type="project" value="TreeGrafter"/>
</dbReference>
<feature type="compositionally biased region" description="Polar residues" evidence="1">
    <location>
        <begin position="323"/>
        <end position="332"/>
    </location>
</feature>
<feature type="compositionally biased region" description="Low complexity" evidence="1">
    <location>
        <begin position="538"/>
        <end position="575"/>
    </location>
</feature>
<comment type="caution">
    <text evidence="3">The sequence shown here is derived from an EMBL/GenBank/DDBJ whole genome shotgun (WGS) entry which is preliminary data.</text>
</comment>
<dbReference type="RefSeq" id="WP_043408401.1">
    <property type="nucleotide sequence ID" value="NZ_JPMI01000289.1"/>
</dbReference>
<feature type="region of interest" description="Disordered" evidence="1">
    <location>
        <begin position="492"/>
        <end position="575"/>
    </location>
</feature>
<feature type="compositionally biased region" description="Low complexity" evidence="1">
    <location>
        <begin position="505"/>
        <end position="514"/>
    </location>
</feature>